<keyword evidence="1 9" id="KW-0547">Nucleotide-binding</keyword>
<dbReference type="GO" id="GO:0005829">
    <property type="term" value="C:cytosol"/>
    <property type="evidence" value="ECO:0007669"/>
    <property type="project" value="TreeGrafter"/>
</dbReference>
<reference evidence="14 16" key="3">
    <citation type="submission" date="2013-04" db="EMBL/GenBank/DDBJ databases">
        <authorList>
            <person name="Chin J."/>
            <person name="Alexander D.H."/>
            <person name="Marks P."/>
            <person name="Korlach J."/>
            <person name="Clum A."/>
            <person name="Copeland A."/>
        </authorList>
    </citation>
    <scope>NUCLEOTIDE SEQUENCE [LARGE SCALE GENOMIC DNA]</scope>
    <source>
        <strain evidence="16">ATCC 35948 / DSM 1279 / VKM B-1258 / 21</strain>
        <strain evidence="14">DSM 1279</strain>
    </source>
</reference>
<dbReference type="EMBL" id="CP005385">
    <property type="protein sequence ID" value="AGK04480.1"/>
    <property type="molecule type" value="Genomic_DNA"/>
</dbReference>
<dbReference type="STRING" id="504728.K649_05900"/>
<dbReference type="Pfam" id="PF13361">
    <property type="entry name" value="UvrD_C"/>
    <property type="match status" value="2"/>
</dbReference>
<feature type="domain" description="UvrD-like helicase ATP-binding" evidence="11">
    <location>
        <begin position="1"/>
        <end position="416"/>
    </location>
</feature>
<evidence type="ECO:0000256" key="3">
    <source>
        <dbReference type="ARBA" id="ARBA00022806"/>
    </source>
</evidence>
<dbReference type="InterPro" id="IPR014017">
    <property type="entry name" value="DNA_helicase_UvrD-like_C"/>
</dbReference>
<evidence type="ECO:0000313" key="16">
    <source>
        <dbReference type="Proteomes" id="UP000013026"/>
    </source>
</evidence>
<dbReference type="GO" id="GO:0003677">
    <property type="term" value="F:DNA binding"/>
    <property type="evidence" value="ECO:0007669"/>
    <property type="project" value="InterPro"/>
</dbReference>
<evidence type="ECO:0000256" key="5">
    <source>
        <dbReference type="ARBA" id="ARBA00023235"/>
    </source>
</evidence>
<dbReference type="GO" id="GO:0000725">
    <property type="term" value="P:recombinational repair"/>
    <property type="evidence" value="ECO:0007669"/>
    <property type="project" value="TreeGrafter"/>
</dbReference>
<reference evidence="13 15" key="1">
    <citation type="journal article" date="2010" name="Stand. Genomic Sci.">
        <title>Complete genome sequence of Meiothermus ruber type strain (21).</title>
        <authorList>
            <person name="Tindall B.J."/>
            <person name="Sikorski J."/>
            <person name="Lucas S."/>
            <person name="Goltsman E."/>
            <person name="Copeland A."/>
            <person name="Glavina Del Rio T."/>
            <person name="Nolan M."/>
            <person name="Tice H."/>
            <person name="Cheng J.F."/>
            <person name="Han C."/>
            <person name="Pitluck S."/>
            <person name="Liolios K."/>
            <person name="Ivanova N."/>
            <person name="Mavromatis K."/>
            <person name="Ovchinnikova G."/>
            <person name="Pati A."/>
            <person name="Fahnrich R."/>
            <person name="Goodwin L."/>
            <person name="Chen A."/>
            <person name="Palaniappan K."/>
            <person name="Land M."/>
            <person name="Hauser L."/>
            <person name="Chang Y.J."/>
            <person name="Jeffries C.D."/>
            <person name="Rohde M."/>
            <person name="Goker M."/>
            <person name="Woyke T."/>
            <person name="Bristow J."/>
            <person name="Eisen J.A."/>
            <person name="Markowitz V."/>
            <person name="Hugenholtz P."/>
            <person name="Kyrpides N.C."/>
            <person name="Klenk H.P."/>
            <person name="Lapidus A."/>
        </authorList>
    </citation>
    <scope>NUCLEOTIDE SEQUENCE [LARGE SCALE GENOMIC DNA]</scope>
    <source>
        <strain evidence="15">ATCC 35948 / DSM 1279 / VKM B-1258 / 21</strain>
        <strain evidence="13">DSM 1279</strain>
    </source>
</reference>
<feature type="compositionally biased region" description="Basic and acidic residues" evidence="10">
    <location>
        <begin position="814"/>
        <end position="823"/>
    </location>
</feature>
<evidence type="ECO:0000256" key="6">
    <source>
        <dbReference type="ARBA" id="ARBA00034617"/>
    </source>
</evidence>
<dbReference type="CDD" id="cd17932">
    <property type="entry name" value="DEXQc_UvrD"/>
    <property type="match status" value="1"/>
</dbReference>
<dbReference type="AlphaFoldDB" id="D3PRC7"/>
<dbReference type="KEGG" id="mre:K649_05900"/>
<proteinExistence type="predicted"/>
<feature type="domain" description="UvrD-like helicase C-terminal" evidence="12">
    <location>
        <begin position="417"/>
        <end position="696"/>
    </location>
</feature>
<dbReference type="Pfam" id="PF00580">
    <property type="entry name" value="UvrD-helicase"/>
    <property type="match status" value="1"/>
</dbReference>
<dbReference type="Proteomes" id="UP000013026">
    <property type="component" value="Chromosome"/>
</dbReference>
<dbReference type="Gene3D" id="3.40.50.300">
    <property type="entry name" value="P-loop containing nucleotide triphosphate hydrolases"/>
    <property type="match status" value="4"/>
</dbReference>
<dbReference type="GO" id="GO:0043138">
    <property type="term" value="F:3'-5' DNA helicase activity"/>
    <property type="evidence" value="ECO:0007669"/>
    <property type="project" value="UniProtKB-EC"/>
</dbReference>
<comment type="catalytic activity">
    <reaction evidence="8">
        <text>ATP + H2O = ADP + phosphate + H(+)</text>
        <dbReference type="Rhea" id="RHEA:13065"/>
        <dbReference type="ChEBI" id="CHEBI:15377"/>
        <dbReference type="ChEBI" id="CHEBI:15378"/>
        <dbReference type="ChEBI" id="CHEBI:30616"/>
        <dbReference type="ChEBI" id="CHEBI:43474"/>
        <dbReference type="ChEBI" id="CHEBI:456216"/>
        <dbReference type="EC" id="5.6.2.4"/>
    </reaction>
</comment>
<dbReference type="PROSITE" id="PS51217">
    <property type="entry name" value="UVRD_HELICASE_CTER"/>
    <property type="match status" value="1"/>
</dbReference>
<evidence type="ECO:0000313" key="15">
    <source>
        <dbReference type="Proteomes" id="UP000006655"/>
    </source>
</evidence>
<evidence type="ECO:0000256" key="7">
    <source>
        <dbReference type="ARBA" id="ARBA00034808"/>
    </source>
</evidence>
<dbReference type="PROSITE" id="PS51198">
    <property type="entry name" value="UVRD_HELICASE_ATP_BIND"/>
    <property type="match status" value="1"/>
</dbReference>
<evidence type="ECO:0000256" key="1">
    <source>
        <dbReference type="ARBA" id="ARBA00022741"/>
    </source>
</evidence>
<dbReference type="InterPro" id="IPR000212">
    <property type="entry name" value="DNA_helicase_UvrD/REP"/>
</dbReference>
<evidence type="ECO:0000259" key="12">
    <source>
        <dbReference type="PROSITE" id="PS51217"/>
    </source>
</evidence>
<evidence type="ECO:0000256" key="9">
    <source>
        <dbReference type="PROSITE-ProRule" id="PRU00560"/>
    </source>
</evidence>
<keyword evidence="2 9" id="KW-0378">Hydrolase</keyword>
<dbReference type="eggNOG" id="COG1074">
    <property type="taxonomic scope" value="Bacteria"/>
</dbReference>
<dbReference type="EC" id="5.6.2.4" evidence="7"/>
<dbReference type="Gene3D" id="1.10.486.10">
    <property type="entry name" value="PCRA, domain 4"/>
    <property type="match status" value="1"/>
</dbReference>
<dbReference type="Proteomes" id="UP000006655">
    <property type="component" value="Chromosome"/>
</dbReference>
<gene>
    <name evidence="13" type="ordered locus">Mrub_1248</name>
    <name evidence="14" type="ORF">K649_05900</name>
</gene>
<name>D3PRC7_MEIRD</name>
<keyword evidence="15" id="KW-1185">Reference proteome</keyword>
<evidence type="ECO:0000313" key="14">
    <source>
        <dbReference type="EMBL" id="AGK04480.1"/>
    </source>
</evidence>
<evidence type="ECO:0000256" key="8">
    <source>
        <dbReference type="ARBA" id="ARBA00048988"/>
    </source>
</evidence>
<keyword evidence="3 9" id="KW-0347">Helicase</keyword>
<keyword evidence="4 9" id="KW-0067">ATP-binding</keyword>
<dbReference type="InterPro" id="IPR027417">
    <property type="entry name" value="P-loop_NTPase"/>
</dbReference>
<reference evidence="14" key="2">
    <citation type="submission" date="2013-04" db="EMBL/GenBank/DDBJ databases">
        <title>Non-Hybrid, Finished Microbial Genome Assemblies from Long-Read SMRT Sequencing Data.</title>
        <authorList>
            <person name="Klammer A."/>
            <person name="Drake J."/>
            <person name="Heiner C."/>
            <person name="Clum A."/>
            <person name="Copeland A."/>
            <person name="Huddleston J."/>
            <person name="Eichler E."/>
            <person name="Turner S.W."/>
        </authorList>
    </citation>
    <scope>NUCLEOTIDE SEQUENCE</scope>
    <source>
        <strain evidence="14">DSM 1279</strain>
    </source>
</reference>
<dbReference type="GO" id="GO:0005524">
    <property type="term" value="F:ATP binding"/>
    <property type="evidence" value="ECO:0007669"/>
    <property type="project" value="UniProtKB-UniRule"/>
</dbReference>
<dbReference type="OrthoDB" id="9810135at2"/>
<feature type="region of interest" description="Disordered" evidence="10">
    <location>
        <begin position="814"/>
        <end position="833"/>
    </location>
</feature>
<dbReference type="KEGG" id="mrb:Mrub_1248"/>
<sequence>MSLNPEQRAAVEHDGPVAVEAGAGTGKTHLMAHRYLWLVEHKGFSPLEIVAVTFTEKAARELRARVRRVLQGQVAPERVYEVEAAPIGTLHSLAARICQEYPEEAGVHPAFRILDEVESALWLSEHLDEALEEGVPPELQQLLPYSLLEEALLTLLRQPLEAEQAFRTLEQRLAGGQEALERAFHQGRARWAHQVRSLAEEMDGELRKMKSHHHPSQLVNLYHAVSMLLEAAAAAENDPQMARKHLEEIRFLKLPRAPEAREFLRDLKDKARRAALFLPEMGSGDLFLLKHRHLLAEAFQGVRNFLQRRKREDGVLNFADLEVHALRALDHPPVLEAYRARWRAFLVDEHQDTNPIQGEILERLFGEAPVAVVGDRKQAIYGFRYADHRVFTGFVEEVKTRPRGRAVRLEANYRTQAPLLEAVDRLAEGFLGPLHQPLQPTRPAWNSPEPCLWRLVFSGSLPSKDKERLREAEARRVAQEVRTLLEKGLPDGPLRPGEIAILARTWNTLEPFTRALEAEGIPAVSAGGGSLLETPEARDGMALLAFLADPRDDLALLTLLRSPYFAVPDAVLHRLAEGRQAASWWEALQADGPEEPRQMLEELRQKRSLLPSFLLQEADLATGYTAVLAHLPGPERRLADYGAFLELVRGLEARGEGLWGVVDRLRTLARRRLELPRPPLGGLEAVQLLSVHAAKGLEWRVVFLVGLDRRPAAPSPSLLLHPERGLGIRLDKEPGGLYAELLKESLRGQVEEEARLLYVALTRARDLLVLSPGFGARHFWMTTAEEEFPRPPSFGELLGGCWERVWDLAQVKEREASPNDYPEKPVALPSSIS</sequence>
<dbReference type="SUPFAM" id="SSF52540">
    <property type="entry name" value="P-loop containing nucleoside triphosphate hydrolases"/>
    <property type="match status" value="1"/>
</dbReference>
<keyword evidence="5" id="KW-0413">Isomerase</keyword>
<evidence type="ECO:0000259" key="11">
    <source>
        <dbReference type="PROSITE" id="PS51198"/>
    </source>
</evidence>
<evidence type="ECO:0000256" key="10">
    <source>
        <dbReference type="SAM" id="MobiDB-lite"/>
    </source>
</evidence>
<dbReference type="PANTHER" id="PTHR11070:SF2">
    <property type="entry name" value="ATP-DEPENDENT DNA HELICASE SRS2"/>
    <property type="match status" value="1"/>
</dbReference>
<dbReference type="EMBL" id="CP001743">
    <property type="protein sequence ID" value="ADD28010.1"/>
    <property type="molecule type" value="Genomic_DNA"/>
</dbReference>
<dbReference type="RefSeq" id="WP_013013529.1">
    <property type="nucleotide sequence ID" value="NC_013946.1"/>
</dbReference>
<organism evidence="14 16">
    <name type="scientific">Meiothermus ruber (strain ATCC 35948 / DSM 1279 / VKM B-1258 / 21)</name>
    <name type="common">Thermus ruber</name>
    <dbReference type="NCBI Taxonomy" id="504728"/>
    <lineage>
        <taxon>Bacteria</taxon>
        <taxon>Thermotogati</taxon>
        <taxon>Deinococcota</taxon>
        <taxon>Deinococci</taxon>
        <taxon>Thermales</taxon>
        <taxon>Thermaceae</taxon>
        <taxon>Meiothermus</taxon>
    </lineage>
</organism>
<feature type="binding site" evidence="9">
    <location>
        <begin position="21"/>
        <end position="28"/>
    </location>
    <ligand>
        <name>ATP</name>
        <dbReference type="ChEBI" id="CHEBI:30616"/>
    </ligand>
</feature>
<dbReference type="GO" id="GO:0016787">
    <property type="term" value="F:hydrolase activity"/>
    <property type="evidence" value="ECO:0007669"/>
    <property type="project" value="UniProtKB-UniRule"/>
</dbReference>
<evidence type="ECO:0000313" key="13">
    <source>
        <dbReference type="EMBL" id="ADD28010.1"/>
    </source>
</evidence>
<evidence type="ECO:0000256" key="2">
    <source>
        <dbReference type="ARBA" id="ARBA00022801"/>
    </source>
</evidence>
<evidence type="ECO:0000256" key="4">
    <source>
        <dbReference type="ARBA" id="ARBA00022840"/>
    </source>
</evidence>
<protein>
    <recommendedName>
        <fullName evidence="7">DNA 3'-5' helicase</fullName>
        <ecNumber evidence="7">5.6.2.4</ecNumber>
    </recommendedName>
</protein>
<accession>D3PRC7</accession>
<dbReference type="PANTHER" id="PTHR11070">
    <property type="entry name" value="UVRD / RECB / PCRA DNA HELICASE FAMILY MEMBER"/>
    <property type="match status" value="1"/>
</dbReference>
<dbReference type="PATRIC" id="fig|504728.9.peg.1216"/>
<dbReference type="InterPro" id="IPR014016">
    <property type="entry name" value="UvrD-like_ATP-bd"/>
</dbReference>
<dbReference type="GO" id="GO:0033202">
    <property type="term" value="C:DNA helicase complex"/>
    <property type="evidence" value="ECO:0007669"/>
    <property type="project" value="TreeGrafter"/>
</dbReference>
<comment type="catalytic activity">
    <reaction evidence="6">
        <text>Couples ATP hydrolysis with the unwinding of duplex DNA by translocating in the 3'-5' direction.</text>
        <dbReference type="EC" id="5.6.2.4"/>
    </reaction>
</comment>